<keyword evidence="1" id="KW-1133">Transmembrane helix</keyword>
<feature type="transmembrane region" description="Helical" evidence="1">
    <location>
        <begin position="47"/>
        <end position="66"/>
    </location>
</feature>
<proteinExistence type="predicted"/>
<dbReference type="SUPFAM" id="SSF158560">
    <property type="entry name" value="BH3980-like"/>
    <property type="match status" value="1"/>
</dbReference>
<accession>A0A0B7MAR3</accession>
<dbReference type="RefSeq" id="WP_044663945.1">
    <property type="nucleotide sequence ID" value="NZ_CDRZ01000019.1"/>
</dbReference>
<feature type="transmembrane region" description="Helical" evidence="1">
    <location>
        <begin position="78"/>
        <end position="98"/>
    </location>
</feature>
<evidence type="ECO:0000256" key="1">
    <source>
        <dbReference type="SAM" id="Phobius"/>
    </source>
</evidence>
<dbReference type="OrthoDB" id="1655249at2"/>
<evidence type="ECO:0000313" key="3">
    <source>
        <dbReference type="Proteomes" id="UP000046155"/>
    </source>
</evidence>
<dbReference type="AlphaFoldDB" id="A0A0B7MAR3"/>
<dbReference type="Proteomes" id="UP000046155">
    <property type="component" value="Unassembled WGS sequence"/>
</dbReference>
<sequence>MSKVEKMVKKNYELSKKLTPENDAVYTDIVCYLRTSALDELEAVGKLLFSFVTPFLIFLIIIKTILKEENKANSFLQIFKVSIIFFPVLVGFVGHCLAKRSKLHVRTQVASTLYPCYLNFLKKQLKTEVA</sequence>
<gene>
    <name evidence="2" type="ORF">SSCH_1150013</name>
</gene>
<organism evidence="2 3">
    <name type="scientific">Syntrophaceticus schinkii</name>
    <dbReference type="NCBI Taxonomy" id="499207"/>
    <lineage>
        <taxon>Bacteria</taxon>
        <taxon>Bacillati</taxon>
        <taxon>Bacillota</taxon>
        <taxon>Clostridia</taxon>
        <taxon>Thermoanaerobacterales</taxon>
        <taxon>Thermoanaerobacterales Family III. Incertae Sedis</taxon>
        <taxon>Syntrophaceticus</taxon>
    </lineage>
</organism>
<keyword evidence="1" id="KW-0812">Transmembrane</keyword>
<evidence type="ECO:0000313" key="2">
    <source>
        <dbReference type="EMBL" id="CEO87604.1"/>
    </source>
</evidence>
<reference evidence="3" key="1">
    <citation type="submission" date="2015-01" db="EMBL/GenBank/DDBJ databases">
        <authorList>
            <person name="Manzoor Shahid"/>
            <person name="Zubair Saima"/>
        </authorList>
    </citation>
    <scope>NUCLEOTIDE SEQUENCE [LARGE SCALE GENOMIC DNA]</scope>
    <source>
        <strain evidence="3">Sp3</strain>
    </source>
</reference>
<dbReference type="EMBL" id="CDRZ01000019">
    <property type="protein sequence ID" value="CEO87604.1"/>
    <property type="molecule type" value="Genomic_DNA"/>
</dbReference>
<keyword evidence="1" id="KW-0472">Membrane</keyword>
<keyword evidence="3" id="KW-1185">Reference proteome</keyword>
<protein>
    <submittedName>
        <fullName evidence="2">Uncharacterized protein</fullName>
    </submittedName>
</protein>
<name>A0A0B7MAR3_9FIRM</name>